<feature type="transmembrane region" description="Helical" evidence="2">
    <location>
        <begin position="6"/>
        <end position="28"/>
    </location>
</feature>
<dbReference type="Proteomes" id="UP001165135">
    <property type="component" value="Unassembled WGS sequence"/>
</dbReference>
<feature type="region of interest" description="Disordered" evidence="1">
    <location>
        <begin position="39"/>
        <end position="69"/>
    </location>
</feature>
<dbReference type="RefSeq" id="WP_285636935.1">
    <property type="nucleotide sequence ID" value="NZ_BSTJ01000023.1"/>
</dbReference>
<sequence>MNDLSTIVWIVLALAPIVGALIAIKAGLVSDPAPIRRAQLARPRDREDTDPDTAYLEADPDNHEYRAGA</sequence>
<evidence type="ECO:0000256" key="2">
    <source>
        <dbReference type="SAM" id="Phobius"/>
    </source>
</evidence>
<comment type="caution">
    <text evidence="3">The sequence shown here is derived from an EMBL/GenBank/DDBJ whole genome shotgun (WGS) entry which is preliminary data.</text>
</comment>
<gene>
    <name evidence="3" type="ORF">Airi01_101470</name>
</gene>
<keyword evidence="2" id="KW-0812">Transmembrane</keyword>
<accession>A0A9W6RXW4</accession>
<feature type="compositionally biased region" description="Basic and acidic residues" evidence="1">
    <location>
        <begin position="60"/>
        <end position="69"/>
    </location>
</feature>
<evidence type="ECO:0000313" key="3">
    <source>
        <dbReference type="EMBL" id="GLY81880.1"/>
    </source>
</evidence>
<dbReference type="AlphaFoldDB" id="A0A9W6RXW4"/>
<organism evidence="3 4">
    <name type="scientific">Actinoallomurus iriomotensis</name>
    <dbReference type="NCBI Taxonomy" id="478107"/>
    <lineage>
        <taxon>Bacteria</taxon>
        <taxon>Bacillati</taxon>
        <taxon>Actinomycetota</taxon>
        <taxon>Actinomycetes</taxon>
        <taxon>Streptosporangiales</taxon>
        <taxon>Thermomonosporaceae</taxon>
        <taxon>Actinoallomurus</taxon>
    </lineage>
</organism>
<dbReference type="EMBL" id="BSTJ01000023">
    <property type="protein sequence ID" value="GLY81880.1"/>
    <property type="molecule type" value="Genomic_DNA"/>
</dbReference>
<evidence type="ECO:0000313" key="4">
    <source>
        <dbReference type="Proteomes" id="UP001165135"/>
    </source>
</evidence>
<proteinExistence type="predicted"/>
<name>A0A9W6RXW4_9ACTN</name>
<protein>
    <submittedName>
        <fullName evidence="3">Uncharacterized protein</fullName>
    </submittedName>
</protein>
<keyword evidence="2" id="KW-0472">Membrane</keyword>
<keyword evidence="2" id="KW-1133">Transmembrane helix</keyword>
<reference evidence="3" key="1">
    <citation type="submission" date="2023-03" db="EMBL/GenBank/DDBJ databases">
        <title>Actinoallomurus iriomotensis NBRC 103681.</title>
        <authorList>
            <person name="Ichikawa N."/>
            <person name="Sato H."/>
            <person name="Tonouchi N."/>
        </authorList>
    </citation>
    <scope>NUCLEOTIDE SEQUENCE</scope>
    <source>
        <strain evidence="3">NBRC 103681</strain>
    </source>
</reference>
<evidence type="ECO:0000256" key="1">
    <source>
        <dbReference type="SAM" id="MobiDB-lite"/>
    </source>
</evidence>